<dbReference type="eggNOG" id="KOG2579">
    <property type="taxonomic scope" value="Eukaryota"/>
</dbReference>
<dbReference type="PROSITE" id="PS51406">
    <property type="entry name" value="FIBRINOGEN_C_2"/>
    <property type="match status" value="1"/>
</dbReference>
<evidence type="ECO:0000256" key="2">
    <source>
        <dbReference type="ARBA" id="ARBA00022525"/>
    </source>
</evidence>
<keyword evidence="2" id="KW-0964">Secreted</keyword>
<dbReference type="GO" id="GO:0005576">
    <property type="term" value="C:extracellular region"/>
    <property type="evidence" value="ECO:0007669"/>
    <property type="project" value="UniProtKB-SubCell"/>
</dbReference>
<dbReference type="Proteomes" id="UP000001593">
    <property type="component" value="Unassembled WGS sequence"/>
</dbReference>
<dbReference type="PhylomeDB" id="A7SN53"/>
<gene>
    <name evidence="8" type="ORF">NEMVEDRAFT_v1g124495</name>
</gene>
<keyword evidence="3" id="KW-0732">Signal</keyword>
<feature type="non-terminal residue" evidence="8">
    <location>
        <position position="88"/>
    </location>
</feature>
<protein>
    <recommendedName>
        <fullName evidence="7">Fibrinogen C-terminal domain-containing protein</fullName>
    </recommendedName>
</protein>
<dbReference type="InterPro" id="IPR036056">
    <property type="entry name" value="Fibrinogen-like_C"/>
</dbReference>
<dbReference type="PANTHER" id="PTHR47221:SF6">
    <property type="entry name" value="FIBRINOGEN ALPHA CHAIN"/>
    <property type="match status" value="1"/>
</dbReference>
<dbReference type="InParanoid" id="A7SN53"/>
<evidence type="ECO:0000256" key="4">
    <source>
        <dbReference type="ARBA" id="ARBA00023054"/>
    </source>
</evidence>
<dbReference type="SMART" id="SM00186">
    <property type="entry name" value="FBG"/>
    <property type="match status" value="1"/>
</dbReference>
<keyword evidence="4" id="KW-0175">Coiled coil</keyword>
<dbReference type="EMBL" id="DS469717">
    <property type="protein sequence ID" value="EDO34855.1"/>
    <property type="molecule type" value="Genomic_DNA"/>
</dbReference>
<reference evidence="8 9" key="1">
    <citation type="journal article" date="2007" name="Science">
        <title>Sea anemone genome reveals ancestral eumetazoan gene repertoire and genomic organization.</title>
        <authorList>
            <person name="Putnam N.H."/>
            <person name="Srivastava M."/>
            <person name="Hellsten U."/>
            <person name="Dirks B."/>
            <person name="Chapman J."/>
            <person name="Salamov A."/>
            <person name="Terry A."/>
            <person name="Shapiro H."/>
            <person name="Lindquist E."/>
            <person name="Kapitonov V.V."/>
            <person name="Jurka J."/>
            <person name="Genikhovich G."/>
            <person name="Grigoriev I.V."/>
            <person name="Lucas S.M."/>
            <person name="Steele R.E."/>
            <person name="Finnerty J.R."/>
            <person name="Technau U."/>
            <person name="Martindale M.Q."/>
            <person name="Rokhsar D.S."/>
        </authorList>
    </citation>
    <scope>NUCLEOTIDE SEQUENCE [LARGE SCALE GENOMIC DNA]</scope>
    <source>
        <strain evidence="9">CH2 X CH6</strain>
    </source>
</reference>
<dbReference type="InterPro" id="IPR002181">
    <property type="entry name" value="Fibrinogen_a/b/g_C_dom"/>
</dbReference>
<evidence type="ECO:0000256" key="5">
    <source>
        <dbReference type="ARBA" id="ARBA00023157"/>
    </source>
</evidence>
<evidence type="ECO:0000256" key="1">
    <source>
        <dbReference type="ARBA" id="ARBA00004613"/>
    </source>
</evidence>
<keyword evidence="5" id="KW-1015">Disulfide bond</keyword>
<evidence type="ECO:0000313" key="9">
    <source>
        <dbReference type="Proteomes" id="UP000001593"/>
    </source>
</evidence>
<evidence type="ECO:0000259" key="7">
    <source>
        <dbReference type="PROSITE" id="PS51406"/>
    </source>
</evidence>
<proteinExistence type="predicted"/>
<keyword evidence="6" id="KW-0325">Glycoprotein</keyword>
<sequence length="88" mass="10178">MAYRLPVSIPSSQSPVEVYCELDTNDGSWTAIQMRIDGTVDFYRDWGEYQPGFGDKAGEYWLGFNNIHAITSQRRCRVLFEMQDFEGN</sequence>
<name>A7SN53_NEMVE</name>
<evidence type="ECO:0000256" key="3">
    <source>
        <dbReference type="ARBA" id="ARBA00022729"/>
    </source>
</evidence>
<feature type="domain" description="Fibrinogen C-terminal" evidence="7">
    <location>
        <begin position="1"/>
        <end position="88"/>
    </location>
</feature>
<dbReference type="HOGENOM" id="CLU_2475328_0_0_1"/>
<comment type="subcellular location">
    <subcellularLocation>
        <location evidence="1">Secreted</location>
    </subcellularLocation>
</comment>
<dbReference type="STRING" id="45351.A7SN53"/>
<evidence type="ECO:0000256" key="6">
    <source>
        <dbReference type="ARBA" id="ARBA00023180"/>
    </source>
</evidence>
<keyword evidence="9" id="KW-1185">Reference proteome</keyword>
<dbReference type="OMA" id="CELDTND"/>
<dbReference type="InterPro" id="IPR014716">
    <property type="entry name" value="Fibrinogen_a/b/g_C_1"/>
</dbReference>
<accession>A7SN53</accession>
<dbReference type="Gene3D" id="3.90.215.10">
    <property type="entry name" value="Gamma Fibrinogen, chain A, domain 1"/>
    <property type="match status" value="1"/>
</dbReference>
<evidence type="ECO:0000313" key="8">
    <source>
        <dbReference type="EMBL" id="EDO34855.1"/>
    </source>
</evidence>
<dbReference type="Pfam" id="PF00147">
    <property type="entry name" value="Fibrinogen_C"/>
    <property type="match status" value="1"/>
</dbReference>
<dbReference type="SUPFAM" id="SSF56496">
    <property type="entry name" value="Fibrinogen C-terminal domain-like"/>
    <property type="match status" value="1"/>
</dbReference>
<dbReference type="InterPro" id="IPR037579">
    <property type="entry name" value="FIB_ANG-like"/>
</dbReference>
<dbReference type="PANTHER" id="PTHR47221">
    <property type="entry name" value="FIBRINOGEN ALPHA CHAIN"/>
    <property type="match status" value="1"/>
</dbReference>
<dbReference type="AlphaFoldDB" id="A7SN53"/>
<organism evidence="8 9">
    <name type="scientific">Nematostella vectensis</name>
    <name type="common">Starlet sea anemone</name>
    <dbReference type="NCBI Taxonomy" id="45351"/>
    <lineage>
        <taxon>Eukaryota</taxon>
        <taxon>Metazoa</taxon>
        <taxon>Cnidaria</taxon>
        <taxon>Anthozoa</taxon>
        <taxon>Hexacorallia</taxon>
        <taxon>Actiniaria</taxon>
        <taxon>Edwardsiidae</taxon>
        <taxon>Nematostella</taxon>
    </lineage>
</organism>